<organism evidence="1 2">
    <name type="scientific">Paenibacillus odorifer</name>
    <dbReference type="NCBI Taxonomy" id="189426"/>
    <lineage>
        <taxon>Bacteria</taxon>
        <taxon>Bacillati</taxon>
        <taxon>Bacillota</taxon>
        <taxon>Bacilli</taxon>
        <taxon>Bacillales</taxon>
        <taxon>Paenibacillaceae</taxon>
        <taxon>Paenibacillus</taxon>
    </lineage>
</organism>
<name>A0ABX3HFQ3_9BACL</name>
<proteinExistence type="predicted"/>
<protein>
    <recommendedName>
        <fullName evidence="3">Amidoligase</fullName>
    </recommendedName>
</protein>
<dbReference type="EMBL" id="MPTD01000015">
    <property type="protein sequence ID" value="OMD48521.1"/>
    <property type="molecule type" value="Genomic_DNA"/>
</dbReference>
<comment type="caution">
    <text evidence="1">The sequence shown here is derived from an EMBL/GenBank/DDBJ whole genome shotgun (WGS) entry which is preliminary data.</text>
</comment>
<dbReference type="PANTHER" id="PTHR36847">
    <property type="entry name" value="AMIDOLIGASE ENZYME"/>
    <property type="match status" value="1"/>
</dbReference>
<gene>
    <name evidence="1" type="ORF">BSK51_21560</name>
</gene>
<sequence length="286" mass="32932">MQVTFNELDFGVEIEFSGITRHQAAKILVQYFGTTFVKYGGWNNEEFHIPDQQGRIFKIVMDGSVDALRREGNTDVPGTDEYKCEMVTPVLHYSDLPTLLGTITALKLGGAITGVNCGTHIHIYASLFTSQQLRILCNLVYRHQYLLTNALCIRESRKKKFCADLSEEFIKKLNRVKPETYEEWSELWYSGYNALEATRYIRRNDSRYRVLNLHNLLSGRFKAVEFRLFNSSLDVGHIKSYIQLCLIITAQALRQKKVITRIAMSDNEKFTFRVFLLKAGAIGDEF</sequence>
<evidence type="ECO:0000313" key="1">
    <source>
        <dbReference type="EMBL" id="OMD48521.1"/>
    </source>
</evidence>
<dbReference type="Proteomes" id="UP000187313">
    <property type="component" value="Unassembled WGS sequence"/>
</dbReference>
<dbReference type="Pfam" id="PF12224">
    <property type="entry name" value="Amidoligase_2"/>
    <property type="match status" value="1"/>
</dbReference>
<accession>A0ABX3HFQ3</accession>
<dbReference type="PANTHER" id="PTHR36847:SF1">
    <property type="entry name" value="AMIDOLIGASE ENZYME"/>
    <property type="match status" value="1"/>
</dbReference>
<keyword evidence="2" id="KW-1185">Reference proteome</keyword>
<evidence type="ECO:0000313" key="2">
    <source>
        <dbReference type="Proteomes" id="UP000187313"/>
    </source>
</evidence>
<dbReference type="RefSeq" id="WP_076300218.1">
    <property type="nucleotide sequence ID" value="NZ_MPTD01000015.1"/>
</dbReference>
<dbReference type="InterPro" id="IPR022025">
    <property type="entry name" value="Amidoligase_2"/>
</dbReference>
<reference evidence="1 2" key="1">
    <citation type="submission" date="2016-10" db="EMBL/GenBank/DDBJ databases">
        <title>Paenibacillus species isolates.</title>
        <authorList>
            <person name="Beno S.M."/>
        </authorList>
    </citation>
    <scope>NUCLEOTIDE SEQUENCE [LARGE SCALE GENOMIC DNA]</scope>
    <source>
        <strain evidence="1 2">FSL R5-0923</strain>
    </source>
</reference>
<evidence type="ECO:0008006" key="3">
    <source>
        <dbReference type="Google" id="ProtNLM"/>
    </source>
</evidence>